<evidence type="ECO:0000256" key="2">
    <source>
        <dbReference type="ARBA" id="ARBA00022448"/>
    </source>
</evidence>
<evidence type="ECO:0000256" key="1">
    <source>
        <dbReference type="ARBA" id="ARBA00004418"/>
    </source>
</evidence>
<feature type="chain" id="PRO_5046923887" evidence="5">
    <location>
        <begin position="26"/>
        <end position="376"/>
    </location>
</feature>
<accession>A0ABN3BAJ9</accession>
<dbReference type="Pfam" id="PF13416">
    <property type="entry name" value="SBP_bac_8"/>
    <property type="match status" value="1"/>
</dbReference>
<dbReference type="InterPro" id="IPR006059">
    <property type="entry name" value="SBP"/>
</dbReference>
<comment type="subcellular location">
    <subcellularLocation>
        <location evidence="1">Periplasm</location>
    </subcellularLocation>
</comment>
<dbReference type="PROSITE" id="PS51257">
    <property type="entry name" value="PROKAR_LIPOPROTEIN"/>
    <property type="match status" value="1"/>
</dbReference>
<dbReference type="RefSeq" id="WP_090146561.1">
    <property type="nucleotide sequence ID" value="NZ_BAAAOP010000012.1"/>
</dbReference>
<proteinExistence type="predicted"/>
<dbReference type="EMBL" id="BAAAOP010000012">
    <property type="protein sequence ID" value="GAA2190200.1"/>
    <property type="molecule type" value="Genomic_DNA"/>
</dbReference>
<dbReference type="SUPFAM" id="SSF53850">
    <property type="entry name" value="Periplasmic binding protein-like II"/>
    <property type="match status" value="1"/>
</dbReference>
<keyword evidence="7" id="KW-1185">Reference proteome</keyword>
<protein>
    <submittedName>
        <fullName evidence="6">Extracellular solute-binding protein</fullName>
    </submittedName>
</protein>
<evidence type="ECO:0000256" key="5">
    <source>
        <dbReference type="SAM" id="SignalP"/>
    </source>
</evidence>
<gene>
    <name evidence="6" type="ORF">GCM10009786_26510</name>
</gene>
<dbReference type="PANTHER" id="PTHR30006">
    <property type="entry name" value="THIAMINE-BINDING PERIPLASMIC PROTEIN-RELATED"/>
    <property type="match status" value="1"/>
</dbReference>
<comment type="caution">
    <text evidence="6">The sequence shown here is derived from an EMBL/GenBank/DDBJ whole genome shotgun (WGS) entry which is preliminary data.</text>
</comment>
<feature type="signal peptide" evidence="5">
    <location>
        <begin position="1"/>
        <end position="25"/>
    </location>
</feature>
<dbReference type="PANTHER" id="PTHR30006:SF3">
    <property type="entry name" value="THIAMINE-BINDING PERIPLASMIC PROTEIN"/>
    <property type="match status" value="1"/>
</dbReference>
<sequence>MTILKNARTRRGVAVVAGTAALALALIGCSGGGADQEPPPERDLGTPVAGEIAEGALDGATLTFAGSGGVFQDGQTEALWDPFAAASGATVNQDAFDAGKLKAMVDSGNVSWDIVNTTQFDTARGCGTLYEEYDYDQIDISKIPEGTITDKCMVPQILYGLVVVYNTDEFGDDPPTSAADFFDTKKYPGKRTVSQSTYVDPQTVEFALTAQGKDVQNITPEDIEGAFDMYRELGDDGIGWTTGAQAQQQLEAGEAVMGLVWSGRGYGAAAAGAPVAPMWDEWMIMVDSNGIPKGVTDKQAAFAAVNYSIGAEQQAKMTELTSYGGVNIDAKPEVDDQLAEWMTTEHLDTGIAPNVDFWVENYDALAAAWAGWATGN</sequence>
<name>A0ABN3BAJ9_9MICO</name>
<keyword evidence="3 5" id="KW-0732">Signal</keyword>
<evidence type="ECO:0000256" key="4">
    <source>
        <dbReference type="ARBA" id="ARBA00022764"/>
    </source>
</evidence>
<keyword evidence="4" id="KW-0574">Periplasm</keyword>
<dbReference type="Proteomes" id="UP001501084">
    <property type="component" value="Unassembled WGS sequence"/>
</dbReference>
<evidence type="ECO:0000256" key="3">
    <source>
        <dbReference type="ARBA" id="ARBA00022729"/>
    </source>
</evidence>
<organism evidence="6 7">
    <name type="scientific">Leucobacter alluvii</name>
    <dbReference type="NCBI Taxonomy" id="340321"/>
    <lineage>
        <taxon>Bacteria</taxon>
        <taxon>Bacillati</taxon>
        <taxon>Actinomycetota</taxon>
        <taxon>Actinomycetes</taxon>
        <taxon>Micrococcales</taxon>
        <taxon>Microbacteriaceae</taxon>
        <taxon>Leucobacter</taxon>
    </lineage>
</organism>
<evidence type="ECO:0000313" key="6">
    <source>
        <dbReference type="EMBL" id="GAA2190200.1"/>
    </source>
</evidence>
<keyword evidence="2" id="KW-0813">Transport</keyword>
<reference evidence="6 7" key="1">
    <citation type="journal article" date="2019" name="Int. J. Syst. Evol. Microbiol.">
        <title>The Global Catalogue of Microorganisms (GCM) 10K type strain sequencing project: providing services to taxonomists for standard genome sequencing and annotation.</title>
        <authorList>
            <consortium name="The Broad Institute Genomics Platform"/>
            <consortium name="The Broad Institute Genome Sequencing Center for Infectious Disease"/>
            <person name="Wu L."/>
            <person name="Ma J."/>
        </authorList>
    </citation>
    <scope>NUCLEOTIDE SEQUENCE [LARGE SCALE GENOMIC DNA]</scope>
    <source>
        <strain evidence="6 7">JCM 14919</strain>
    </source>
</reference>
<dbReference type="Gene3D" id="3.40.190.10">
    <property type="entry name" value="Periplasmic binding protein-like II"/>
    <property type="match status" value="2"/>
</dbReference>
<evidence type="ECO:0000313" key="7">
    <source>
        <dbReference type="Proteomes" id="UP001501084"/>
    </source>
</evidence>